<reference evidence="1 2" key="1">
    <citation type="submission" date="2014-09" db="EMBL/GenBank/DDBJ databases">
        <title>Draft genome sequence of an obligately methylotrophic methanogen, Methanococcoides methylutens, isolated from marine sediment.</title>
        <authorList>
            <person name="Guan Y."/>
            <person name="Ngugi D.K."/>
            <person name="Blom J."/>
            <person name="Ali S."/>
            <person name="Ferry J.G."/>
            <person name="Stingl U."/>
        </authorList>
    </citation>
    <scope>NUCLEOTIDE SEQUENCE [LARGE SCALE GENOMIC DNA]</scope>
    <source>
        <strain evidence="1 2">DSM 2657</strain>
    </source>
</reference>
<dbReference type="EMBL" id="JRHO01000014">
    <property type="protein sequence ID" value="KGK97876.1"/>
    <property type="molecule type" value="Genomic_DNA"/>
</dbReference>
<comment type="caution">
    <text evidence="1">The sequence shown here is derived from an EMBL/GenBank/DDBJ whole genome shotgun (WGS) entry which is preliminary data.</text>
</comment>
<gene>
    <name evidence="1" type="ORF">LI82_08940</name>
</gene>
<dbReference type="Pfam" id="PF13385">
    <property type="entry name" value="Laminin_G_3"/>
    <property type="match status" value="1"/>
</dbReference>
<proteinExistence type="predicted"/>
<dbReference type="SUPFAM" id="SSF49899">
    <property type="entry name" value="Concanavalin A-like lectins/glucanases"/>
    <property type="match status" value="1"/>
</dbReference>
<dbReference type="RefSeq" id="WP_048195002.1">
    <property type="nucleotide sequence ID" value="NZ_CAAGSM010000001.1"/>
</dbReference>
<dbReference type="Proteomes" id="UP000029859">
    <property type="component" value="Unassembled WGS sequence"/>
</dbReference>
<organism evidence="1 2">
    <name type="scientific">Methanococcoides methylutens</name>
    <dbReference type="NCBI Taxonomy" id="2226"/>
    <lineage>
        <taxon>Archaea</taxon>
        <taxon>Methanobacteriati</taxon>
        <taxon>Methanobacteriota</taxon>
        <taxon>Stenosarchaea group</taxon>
        <taxon>Methanomicrobia</taxon>
        <taxon>Methanosarcinales</taxon>
        <taxon>Methanosarcinaceae</taxon>
        <taxon>Methanococcoides</taxon>
    </lineage>
</organism>
<evidence type="ECO:0000313" key="2">
    <source>
        <dbReference type="Proteomes" id="UP000029859"/>
    </source>
</evidence>
<evidence type="ECO:0000313" key="1">
    <source>
        <dbReference type="EMBL" id="KGK97876.1"/>
    </source>
</evidence>
<sequence length="168" mass="19337">MPKDEFSVTFWIRISENPKWSNLNSTIRFPPIYTQEGVSIFITKLGSQLRVFVLDPEIGYRKIKTEIATYIKDDTFVALVVKGDYTTLYLNGEKVETVDKKSMDKEVEIGDYVIVDVKEGDLSGVKMTNDFSVMFPAEVKQIFGDNGTFYFFGLNQTVVLPINRIHRW</sequence>
<accession>A0A099T0Y3</accession>
<keyword evidence="2" id="KW-1185">Reference proteome</keyword>
<protein>
    <submittedName>
        <fullName evidence="1">Uncharacterized protein</fullName>
    </submittedName>
</protein>
<dbReference type="Gene3D" id="2.60.120.200">
    <property type="match status" value="1"/>
</dbReference>
<dbReference type="AlphaFoldDB" id="A0A099T0Y3"/>
<name>A0A099T0Y3_METMT</name>
<dbReference type="InterPro" id="IPR013320">
    <property type="entry name" value="ConA-like_dom_sf"/>
</dbReference>